<dbReference type="Proteomes" id="UP000254589">
    <property type="component" value="Unassembled WGS sequence"/>
</dbReference>
<dbReference type="Gene3D" id="3.30.750.140">
    <property type="match status" value="1"/>
</dbReference>
<feature type="compositionally biased region" description="Acidic residues" evidence="1">
    <location>
        <begin position="80"/>
        <end position="91"/>
    </location>
</feature>
<comment type="caution">
    <text evidence="3">The sequence shown here is derived from an EMBL/GenBank/DDBJ whole genome shotgun (WGS) entry which is preliminary data.</text>
</comment>
<dbReference type="CDD" id="cd17470">
    <property type="entry name" value="T3SS_Flik_C"/>
    <property type="match status" value="1"/>
</dbReference>
<organism evidence="3 4">
    <name type="scientific">Pandoraea pulmonicola</name>
    <dbReference type="NCBI Taxonomy" id="93221"/>
    <lineage>
        <taxon>Bacteria</taxon>
        <taxon>Pseudomonadati</taxon>
        <taxon>Pseudomonadota</taxon>
        <taxon>Betaproteobacteria</taxon>
        <taxon>Burkholderiales</taxon>
        <taxon>Burkholderiaceae</taxon>
        <taxon>Pandoraea</taxon>
    </lineage>
</organism>
<dbReference type="InterPro" id="IPR038610">
    <property type="entry name" value="FliK-like_C_sf"/>
</dbReference>
<feature type="compositionally biased region" description="Polar residues" evidence="1">
    <location>
        <begin position="95"/>
        <end position="105"/>
    </location>
</feature>
<sequence length="452" mass="46405">MIAELMRSMPSIASADHCPTLGASHGAIHGPVSPSMDDARHDASRDGPTQPEAEGVSNEFTAALRRSLQGKSDAQTPTDVSDESDFVDVEPEAVTSPTEAVQATDTAVIDAPGFEPPSVAPGSLTDGGSPTSSDDEATPPSELATLIRDAGDAGDAVTAPHVPISPMGDVLNDALPLPDGAALSTSIETFLAAHHHRMRGALGTPVSVFMGHVRSDGDTAPRVHFVQTTEFAALPTLAAEKTATETAMPFRLSGVNHHGASLAALPAMTEGVAGVPPIADGALIPALRATHAEVAAARDGVSAATPGEKTGAHTLAADSAALARTLSERVTSMAHNGVHEARLRLTPAELGDIGIVVRKSAMLLSVTLQVARPEVLGLVQGTAALLRDMLSQRHTGEVQVSTGAMTAFDGDGASGDTSKRRSRDAPENDAMPGLALGASERGRHDAREVFRL</sequence>
<dbReference type="AlphaFoldDB" id="A0AAJ4ZAS2"/>
<keyword evidence="3" id="KW-0282">Flagellum</keyword>
<accession>A0AAJ4ZAS2</accession>
<keyword evidence="3" id="KW-0966">Cell projection</keyword>
<feature type="compositionally biased region" description="Polar residues" evidence="1">
    <location>
        <begin position="69"/>
        <end position="78"/>
    </location>
</feature>
<reference evidence="3 4" key="1">
    <citation type="submission" date="2018-06" db="EMBL/GenBank/DDBJ databases">
        <authorList>
            <consortium name="Pathogen Informatics"/>
            <person name="Doyle S."/>
        </authorList>
    </citation>
    <scope>NUCLEOTIDE SEQUENCE [LARGE SCALE GENOMIC DNA]</scope>
    <source>
        <strain evidence="3 4">NCTC13159</strain>
    </source>
</reference>
<feature type="region of interest" description="Disordered" evidence="1">
    <location>
        <begin position="22"/>
        <end position="140"/>
    </location>
</feature>
<dbReference type="EMBL" id="UGSJ01000001">
    <property type="protein sequence ID" value="SUA89905.1"/>
    <property type="molecule type" value="Genomic_DNA"/>
</dbReference>
<evidence type="ECO:0000256" key="1">
    <source>
        <dbReference type="SAM" id="MobiDB-lite"/>
    </source>
</evidence>
<dbReference type="InterPro" id="IPR021136">
    <property type="entry name" value="Flagellar_hook_control-like_C"/>
</dbReference>
<feature type="compositionally biased region" description="Basic and acidic residues" evidence="1">
    <location>
        <begin position="417"/>
        <end position="426"/>
    </location>
</feature>
<protein>
    <submittedName>
        <fullName evidence="3">Flagellar hook-length control protein FliK</fullName>
    </submittedName>
</protein>
<feature type="compositionally biased region" description="Basic and acidic residues" evidence="1">
    <location>
        <begin position="440"/>
        <end position="452"/>
    </location>
</feature>
<dbReference type="Pfam" id="PF02120">
    <property type="entry name" value="Flg_hook"/>
    <property type="match status" value="1"/>
</dbReference>
<keyword evidence="3" id="KW-0969">Cilium</keyword>
<proteinExistence type="predicted"/>
<evidence type="ECO:0000259" key="2">
    <source>
        <dbReference type="Pfam" id="PF02120"/>
    </source>
</evidence>
<feature type="domain" description="Flagellar hook-length control protein-like C-terminal" evidence="2">
    <location>
        <begin position="328"/>
        <end position="402"/>
    </location>
</feature>
<feature type="region of interest" description="Disordered" evidence="1">
    <location>
        <begin position="403"/>
        <end position="452"/>
    </location>
</feature>
<evidence type="ECO:0000313" key="4">
    <source>
        <dbReference type="Proteomes" id="UP000254589"/>
    </source>
</evidence>
<evidence type="ECO:0000313" key="3">
    <source>
        <dbReference type="EMBL" id="SUA89905.1"/>
    </source>
</evidence>
<gene>
    <name evidence="3" type="ORF">NCTC13159_01376</name>
</gene>
<name>A0AAJ4ZAS2_PANPU</name>